<dbReference type="PROSITE" id="PS50222">
    <property type="entry name" value="EF_HAND_2"/>
    <property type="match status" value="1"/>
</dbReference>
<feature type="transmembrane region" description="Helical" evidence="1">
    <location>
        <begin position="20"/>
        <end position="37"/>
    </location>
</feature>
<evidence type="ECO:0000313" key="3">
    <source>
        <dbReference type="EMBL" id="KKN69436.1"/>
    </source>
</evidence>
<protein>
    <recommendedName>
        <fullName evidence="2">EF-hand domain-containing protein</fullName>
    </recommendedName>
</protein>
<organism evidence="3">
    <name type="scientific">marine sediment metagenome</name>
    <dbReference type="NCBI Taxonomy" id="412755"/>
    <lineage>
        <taxon>unclassified sequences</taxon>
        <taxon>metagenomes</taxon>
        <taxon>ecological metagenomes</taxon>
    </lineage>
</organism>
<name>A0A0F9V7E1_9ZZZZ</name>
<evidence type="ECO:0000256" key="1">
    <source>
        <dbReference type="SAM" id="Phobius"/>
    </source>
</evidence>
<sequence>MLKQLIASSERNIIQFDPVVFWGGWTIIMILCVVAFYRMTRGLHQARLIENTPTAKIRSAVQGYVELNGQTRIMDGPVIVSPLSGKSCVWYRYKIEEKSECQQADGKSVSYWRVVKEETSGELFLLEDDTGRCIIDPDDADVIVSNKRTWHKNTSVAPRRYTEELITEHEPLYAIGLFKTIANIERQKLREQISQLLRHWKRDPNRLLDEFDLNRDGELSIEEWQRVQLAAEQHVKRQHGEQEKQEQLNVLKQSHHRDQVFILSTVSEEKLIKYYKWQTMQCLLGFFISGCLLVWAINIRLGL</sequence>
<dbReference type="EMBL" id="LAZR01000426">
    <property type="protein sequence ID" value="KKN69436.1"/>
    <property type="molecule type" value="Genomic_DNA"/>
</dbReference>
<dbReference type="PROSITE" id="PS00018">
    <property type="entry name" value="EF_HAND_1"/>
    <property type="match status" value="1"/>
</dbReference>
<proteinExistence type="predicted"/>
<keyword evidence="1" id="KW-0472">Membrane</keyword>
<keyword evidence="1" id="KW-0812">Transmembrane</keyword>
<comment type="caution">
    <text evidence="3">The sequence shown here is derived from an EMBL/GenBank/DDBJ whole genome shotgun (WGS) entry which is preliminary data.</text>
</comment>
<reference evidence="3" key="1">
    <citation type="journal article" date="2015" name="Nature">
        <title>Complex archaea that bridge the gap between prokaryotes and eukaryotes.</title>
        <authorList>
            <person name="Spang A."/>
            <person name="Saw J.H."/>
            <person name="Jorgensen S.L."/>
            <person name="Zaremba-Niedzwiedzka K."/>
            <person name="Martijn J."/>
            <person name="Lind A.E."/>
            <person name="van Eijk R."/>
            <person name="Schleper C."/>
            <person name="Guy L."/>
            <person name="Ettema T.J."/>
        </authorList>
    </citation>
    <scope>NUCLEOTIDE SEQUENCE</scope>
</reference>
<dbReference type="InterPro" id="IPR018247">
    <property type="entry name" value="EF_Hand_1_Ca_BS"/>
</dbReference>
<dbReference type="AlphaFoldDB" id="A0A0F9V7E1"/>
<accession>A0A0F9V7E1</accession>
<dbReference type="GO" id="GO:0005509">
    <property type="term" value="F:calcium ion binding"/>
    <property type="evidence" value="ECO:0007669"/>
    <property type="project" value="InterPro"/>
</dbReference>
<dbReference type="InterPro" id="IPR002048">
    <property type="entry name" value="EF_hand_dom"/>
</dbReference>
<evidence type="ECO:0000259" key="2">
    <source>
        <dbReference type="PROSITE" id="PS50222"/>
    </source>
</evidence>
<feature type="domain" description="EF-hand" evidence="2">
    <location>
        <begin position="199"/>
        <end position="234"/>
    </location>
</feature>
<gene>
    <name evidence="3" type="ORF">LCGC14_0440730</name>
</gene>
<keyword evidence="1" id="KW-1133">Transmembrane helix</keyword>
<feature type="transmembrane region" description="Helical" evidence="1">
    <location>
        <begin position="282"/>
        <end position="301"/>
    </location>
</feature>